<keyword evidence="2" id="KW-0732">Signal</keyword>
<feature type="chain" id="PRO_5044863747" evidence="2">
    <location>
        <begin position="28"/>
        <end position="705"/>
    </location>
</feature>
<feature type="region of interest" description="Disordered" evidence="1">
    <location>
        <begin position="668"/>
        <end position="705"/>
    </location>
</feature>
<feature type="region of interest" description="Disordered" evidence="1">
    <location>
        <begin position="33"/>
        <end position="78"/>
    </location>
</feature>
<evidence type="ECO:0000313" key="4">
    <source>
        <dbReference type="Proteomes" id="UP001620626"/>
    </source>
</evidence>
<feature type="compositionally biased region" description="Polar residues" evidence="1">
    <location>
        <begin position="691"/>
        <end position="705"/>
    </location>
</feature>
<feature type="compositionally biased region" description="Basic and acidic residues" evidence="1">
    <location>
        <begin position="675"/>
        <end position="688"/>
    </location>
</feature>
<feature type="compositionally biased region" description="Low complexity" evidence="1">
    <location>
        <begin position="33"/>
        <end position="48"/>
    </location>
</feature>
<accession>A0ABD2JNB6</accession>
<evidence type="ECO:0000313" key="3">
    <source>
        <dbReference type="EMBL" id="KAL3092098.1"/>
    </source>
</evidence>
<reference evidence="3 4" key="1">
    <citation type="submission" date="2024-10" db="EMBL/GenBank/DDBJ databases">
        <authorList>
            <person name="Kim D."/>
        </authorList>
    </citation>
    <scope>NUCLEOTIDE SEQUENCE [LARGE SCALE GENOMIC DNA]</scope>
    <source>
        <strain evidence="3">BH-2024</strain>
    </source>
</reference>
<evidence type="ECO:0000256" key="2">
    <source>
        <dbReference type="SAM" id="SignalP"/>
    </source>
</evidence>
<feature type="compositionally biased region" description="Polar residues" evidence="1">
    <location>
        <begin position="50"/>
        <end position="78"/>
    </location>
</feature>
<gene>
    <name evidence="3" type="ORF">niasHT_022004</name>
</gene>
<comment type="caution">
    <text evidence="3">The sequence shown here is derived from an EMBL/GenBank/DDBJ whole genome shotgun (WGS) entry which is preliminary data.</text>
</comment>
<protein>
    <submittedName>
        <fullName evidence="3">Uncharacterized protein</fullName>
    </submittedName>
</protein>
<dbReference type="Proteomes" id="UP001620626">
    <property type="component" value="Unassembled WGS sequence"/>
</dbReference>
<feature type="compositionally biased region" description="Polar residues" evidence="1">
    <location>
        <begin position="410"/>
        <end position="422"/>
    </location>
</feature>
<dbReference type="AlphaFoldDB" id="A0ABD2JNB6"/>
<sequence length="705" mass="78956">MAMLKTMIITSLIVLLVSLIGDKLCAGMDTKRTTQQQNAQQRTTTGTAPLPTNLTEVPMPSNEQQLTPSSSGTSSVADETIGQQGQMPWHYQMPEAQFGQMPTENWHQIAGQINARQSLYNSHPTDQNWEQSLPMDWWWLKYAQQFAAAEQIYCPSNPPNWPQSHELFPQFAQQGMGGFDQFYQNDFQIQMDKAMQRQTETEQPINAFAPQFVQMSVEELQQMLIEQQKHMGEGAGTQNYYVYQAGQQQNDDAQLMQTLPVGEQWHLPEGQNDVVPLLEQWQQAIAQHMGGGGDQQFYHTDLGEASQMPTVGGGWHQMGGKWHGQMQVNAATAPHLQQLDNDYHHQQQQLHSKEALNNVMIRQKSAVFFDNPFVPSPQLSSPDTAAAFQSVRKQRPPLPPNSLPKKTNRSSHQQQFVAAQSDFSDKGKARKLLSKFEPGQSSAGQQMVAGDEQQKVAATTSNNTRLKTAADMQIMRIKAHLMDHVTHIVLMSLRSLQIASPDTFFDGTIQQIRNGHPLEMALGPPKMALAQKLSQMNVMEVAKGIKMHLLNDGETKNNRIFAEIIDQTMANCVAVFGKTALTNDSVDGDDHADGVMFIKLRSVVLFFFSRLFRKLAGFLNAPFMEEMAFCTSLADYKVLAHGWDWIFHFLTSAGQQLAQLDHHLAESAKQSENGAKTDTEQSAKRGFWDKNCTNFASGSGTKQQN</sequence>
<keyword evidence="4" id="KW-1185">Reference proteome</keyword>
<name>A0ABD2JNB6_9BILA</name>
<feature type="signal peptide" evidence="2">
    <location>
        <begin position="1"/>
        <end position="27"/>
    </location>
</feature>
<dbReference type="EMBL" id="JBICBT010000933">
    <property type="protein sequence ID" value="KAL3092098.1"/>
    <property type="molecule type" value="Genomic_DNA"/>
</dbReference>
<organism evidence="3 4">
    <name type="scientific">Heterodera trifolii</name>
    <dbReference type="NCBI Taxonomy" id="157864"/>
    <lineage>
        <taxon>Eukaryota</taxon>
        <taxon>Metazoa</taxon>
        <taxon>Ecdysozoa</taxon>
        <taxon>Nematoda</taxon>
        <taxon>Chromadorea</taxon>
        <taxon>Rhabditida</taxon>
        <taxon>Tylenchina</taxon>
        <taxon>Tylenchomorpha</taxon>
        <taxon>Tylenchoidea</taxon>
        <taxon>Heteroderidae</taxon>
        <taxon>Heteroderinae</taxon>
        <taxon>Heterodera</taxon>
    </lineage>
</organism>
<proteinExistence type="predicted"/>
<evidence type="ECO:0000256" key="1">
    <source>
        <dbReference type="SAM" id="MobiDB-lite"/>
    </source>
</evidence>
<feature type="region of interest" description="Disordered" evidence="1">
    <location>
        <begin position="378"/>
        <end position="425"/>
    </location>
</feature>